<accession>A0A0G0BUP9</accession>
<keyword evidence="3 10" id="KW-0436">Ligase</keyword>
<dbReference type="GO" id="GO:0006412">
    <property type="term" value="P:translation"/>
    <property type="evidence" value="ECO:0007669"/>
    <property type="project" value="UniProtKB-UniRule"/>
</dbReference>
<dbReference type="STRING" id="1618478.UR68_C0008G0005"/>
<gene>
    <name evidence="10" type="primary">gatB</name>
    <name evidence="12" type="ORF">UR68_C0008G0005</name>
</gene>
<comment type="caution">
    <text evidence="12">The sequence shown here is derived from an EMBL/GenBank/DDBJ whole genome shotgun (WGS) entry which is preliminary data.</text>
</comment>
<evidence type="ECO:0000256" key="4">
    <source>
        <dbReference type="ARBA" id="ARBA00022741"/>
    </source>
</evidence>
<evidence type="ECO:0000313" key="12">
    <source>
        <dbReference type="EMBL" id="KKP73094.1"/>
    </source>
</evidence>
<dbReference type="PANTHER" id="PTHR11659">
    <property type="entry name" value="GLUTAMYL-TRNA GLN AMIDOTRANSFERASE SUBUNIT B MITOCHONDRIAL AND PROKARYOTIC PET112-RELATED"/>
    <property type="match status" value="1"/>
</dbReference>
<comment type="subunit">
    <text evidence="2 10">Heterotrimer of A, B and C subunits.</text>
</comment>
<keyword evidence="6 10" id="KW-0648">Protein biosynthesis</keyword>
<dbReference type="InterPro" id="IPR006075">
    <property type="entry name" value="Asn/Gln-tRNA_Trfase_suB/E_cat"/>
</dbReference>
<dbReference type="NCBIfam" id="TIGR00133">
    <property type="entry name" value="gatB"/>
    <property type="match status" value="1"/>
</dbReference>
<dbReference type="PATRIC" id="fig|1618478.3.peg.371"/>
<sequence>MDKKYQTIIGMEIHVELKTNSKMFCGCKNDPFHAEKPNIYTCPVCLGLPGALPVANKKAIEWTIALGIALGCKINKFSKFDRKHYFYPDLPKGYQISQYDMPFCFDGKVETSFGPIKITRVHLEEDTGKLIHQKVNGRNVSLIDFNRSGVPLVEIVTEPEIYSSVQAKEYAKKLRQIVRYLDISDCDMEKGGMRLEANISLAVIPAKAGIQDKKGNNRLDPLLRGDDKILELPNYKVELKNINSFRFLERGIEYEIERQREILEKGETPIQETRGFNAEKGITYSQRTKEEAADYRYFPDPDLPPININDKWFSEIESQMPEALEDLFARWIKEYKINREMTELLFETSNQAKWLDKLFSEAVKAKLPVDKLINLLIHKKIKTELFEIDQSQIIAEYKKEVTVDELADDEIVNYIKKAVTANPQAVADYKAGKGNAINFLVGAVMREAKKKIEFNRLVKLIKSSV</sequence>
<dbReference type="HAMAP" id="MF_00121">
    <property type="entry name" value="GatB"/>
    <property type="match status" value="1"/>
</dbReference>
<comment type="catalytic activity">
    <reaction evidence="8 10">
        <text>L-aspartyl-tRNA(Asn) + L-glutamine + ATP + H2O = L-asparaginyl-tRNA(Asn) + L-glutamate + ADP + phosphate + 2 H(+)</text>
        <dbReference type="Rhea" id="RHEA:14513"/>
        <dbReference type="Rhea" id="RHEA-COMP:9674"/>
        <dbReference type="Rhea" id="RHEA-COMP:9677"/>
        <dbReference type="ChEBI" id="CHEBI:15377"/>
        <dbReference type="ChEBI" id="CHEBI:15378"/>
        <dbReference type="ChEBI" id="CHEBI:29985"/>
        <dbReference type="ChEBI" id="CHEBI:30616"/>
        <dbReference type="ChEBI" id="CHEBI:43474"/>
        <dbReference type="ChEBI" id="CHEBI:58359"/>
        <dbReference type="ChEBI" id="CHEBI:78515"/>
        <dbReference type="ChEBI" id="CHEBI:78516"/>
        <dbReference type="ChEBI" id="CHEBI:456216"/>
    </reaction>
</comment>
<evidence type="ECO:0000313" key="13">
    <source>
        <dbReference type="Proteomes" id="UP000034457"/>
    </source>
</evidence>
<dbReference type="InterPro" id="IPR017958">
    <property type="entry name" value="Gln-tRNA_amidoTrfase_suB_CS"/>
</dbReference>
<dbReference type="EC" id="6.3.5.-" evidence="10"/>
<evidence type="ECO:0000256" key="10">
    <source>
        <dbReference type="HAMAP-Rule" id="MF_00121"/>
    </source>
</evidence>
<dbReference type="InterPro" id="IPR014746">
    <property type="entry name" value="Gln_synth/guanido_kin_cat_dom"/>
</dbReference>
<dbReference type="Pfam" id="PF02637">
    <property type="entry name" value="GatB_Yqey"/>
    <property type="match status" value="1"/>
</dbReference>
<evidence type="ECO:0000256" key="5">
    <source>
        <dbReference type="ARBA" id="ARBA00022840"/>
    </source>
</evidence>
<dbReference type="AlphaFoldDB" id="A0A0G0BUP9"/>
<keyword evidence="4 10" id="KW-0547">Nucleotide-binding</keyword>
<dbReference type="NCBIfam" id="NF004012">
    <property type="entry name" value="PRK05477.1-2"/>
    <property type="match status" value="1"/>
</dbReference>
<dbReference type="InterPro" id="IPR017959">
    <property type="entry name" value="Asn/Gln-tRNA_amidoTrfase_suB/E"/>
</dbReference>
<evidence type="ECO:0000256" key="2">
    <source>
        <dbReference type="ARBA" id="ARBA00011123"/>
    </source>
</evidence>
<dbReference type="InterPro" id="IPR018027">
    <property type="entry name" value="Asn/Gln_amidotransferase"/>
</dbReference>
<feature type="domain" description="Asn/Gln amidotransferase" evidence="11">
    <location>
        <begin position="344"/>
        <end position="465"/>
    </location>
</feature>
<dbReference type="GO" id="GO:0050567">
    <property type="term" value="F:glutaminyl-tRNA synthase (glutamine-hydrolyzing) activity"/>
    <property type="evidence" value="ECO:0007669"/>
    <property type="project" value="UniProtKB-UniRule"/>
</dbReference>
<evidence type="ECO:0000256" key="3">
    <source>
        <dbReference type="ARBA" id="ARBA00022598"/>
    </source>
</evidence>
<dbReference type="SMART" id="SM00845">
    <property type="entry name" value="GatB_Yqey"/>
    <property type="match status" value="1"/>
</dbReference>
<dbReference type="GO" id="GO:0005524">
    <property type="term" value="F:ATP binding"/>
    <property type="evidence" value="ECO:0007669"/>
    <property type="project" value="UniProtKB-KW"/>
</dbReference>
<dbReference type="SUPFAM" id="SSF89095">
    <property type="entry name" value="GatB/YqeY motif"/>
    <property type="match status" value="1"/>
</dbReference>
<dbReference type="InterPro" id="IPR023168">
    <property type="entry name" value="GatB_Yqey_C_2"/>
</dbReference>
<dbReference type="PROSITE" id="PS01234">
    <property type="entry name" value="GATB"/>
    <property type="match status" value="1"/>
</dbReference>
<comment type="function">
    <text evidence="7 10">Allows the formation of correctly charged Asn-tRNA(Asn) or Gln-tRNA(Gln) through the transamidation of misacylated Asp-tRNA(Asn) or Glu-tRNA(Gln) in organisms which lack either or both of asparaginyl-tRNA or glutaminyl-tRNA synthetases. The reaction takes place in the presence of glutamine and ATP through an activated phospho-Asp-tRNA(Asn) or phospho-Glu-tRNA(Gln).</text>
</comment>
<dbReference type="EMBL" id="LBQC01000008">
    <property type="protein sequence ID" value="KKP73094.1"/>
    <property type="molecule type" value="Genomic_DNA"/>
</dbReference>
<keyword evidence="5 10" id="KW-0067">ATP-binding</keyword>
<evidence type="ECO:0000256" key="1">
    <source>
        <dbReference type="ARBA" id="ARBA00005306"/>
    </source>
</evidence>
<organism evidence="12 13">
    <name type="scientific">Candidatus Roizmanbacteria bacterium GW2011_GWA2_35_19</name>
    <dbReference type="NCBI Taxonomy" id="1618478"/>
    <lineage>
        <taxon>Bacteria</taxon>
        <taxon>Candidatus Roizmaniibacteriota</taxon>
    </lineage>
</organism>
<evidence type="ECO:0000259" key="11">
    <source>
        <dbReference type="SMART" id="SM00845"/>
    </source>
</evidence>
<dbReference type="Gene3D" id="1.10.10.410">
    <property type="match status" value="1"/>
</dbReference>
<protein>
    <recommendedName>
        <fullName evidence="10">Aspartyl/glutamyl-tRNA(Asn/Gln) amidotransferase subunit B</fullName>
        <shortName evidence="10">Asp/Glu-ADT subunit B</shortName>
        <ecNumber evidence="10">6.3.5.-</ecNumber>
    </recommendedName>
</protein>
<dbReference type="Proteomes" id="UP000034457">
    <property type="component" value="Unassembled WGS sequence"/>
</dbReference>
<evidence type="ECO:0000256" key="9">
    <source>
        <dbReference type="ARBA" id="ARBA00047913"/>
    </source>
</evidence>
<dbReference type="InterPro" id="IPR003789">
    <property type="entry name" value="Asn/Gln_tRNA_amidoTrase-B-like"/>
</dbReference>
<name>A0A0G0BUP9_9BACT</name>
<evidence type="ECO:0000256" key="7">
    <source>
        <dbReference type="ARBA" id="ARBA00024799"/>
    </source>
</evidence>
<dbReference type="Pfam" id="PF02934">
    <property type="entry name" value="GatB_N"/>
    <property type="match status" value="1"/>
</dbReference>
<dbReference type="GO" id="GO:0050566">
    <property type="term" value="F:asparaginyl-tRNA synthase (glutamine-hydrolyzing) activity"/>
    <property type="evidence" value="ECO:0007669"/>
    <property type="project" value="RHEA"/>
</dbReference>
<dbReference type="GO" id="GO:0016740">
    <property type="term" value="F:transferase activity"/>
    <property type="evidence" value="ECO:0007669"/>
    <property type="project" value="UniProtKB-KW"/>
</dbReference>
<dbReference type="InterPro" id="IPR004413">
    <property type="entry name" value="GatB"/>
</dbReference>
<evidence type="ECO:0000256" key="6">
    <source>
        <dbReference type="ARBA" id="ARBA00022917"/>
    </source>
</evidence>
<dbReference type="SUPFAM" id="SSF55931">
    <property type="entry name" value="Glutamine synthetase/guanido kinase"/>
    <property type="match status" value="1"/>
</dbReference>
<comment type="similarity">
    <text evidence="1 10">Belongs to the GatB/GatE family. GatB subfamily.</text>
</comment>
<evidence type="ECO:0000256" key="8">
    <source>
        <dbReference type="ARBA" id="ARBA00047380"/>
    </source>
</evidence>
<comment type="catalytic activity">
    <reaction evidence="9 10">
        <text>L-glutamyl-tRNA(Gln) + L-glutamine + ATP + H2O = L-glutaminyl-tRNA(Gln) + L-glutamate + ADP + phosphate + H(+)</text>
        <dbReference type="Rhea" id="RHEA:17521"/>
        <dbReference type="Rhea" id="RHEA-COMP:9681"/>
        <dbReference type="Rhea" id="RHEA-COMP:9684"/>
        <dbReference type="ChEBI" id="CHEBI:15377"/>
        <dbReference type="ChEBI" id="CHEBI:15378"/>
        <dbReference type="ChEBI" id="CHEBI:29985"/>
        <dbReference type="ChEBI" id="CHEBI:30616"/>
        <dbReference type="ChEBI" id="CHEBI:43474"/>
        <dbReference type="ChEBI" id="CHEBI:58359"/>
        <dbReference type="ChEBI" id="CHEBI:78520"/>
        <dbReference type="ChEBI" id="CHEBI:78521"/>
        <dbReference type="ChEBI" id="CHEBI:456216"/>
    </reaction>
</comment>
<reference evidence="12 13" key="1">
    <citation type="journal article" date="2015" name="Nature">
        <title>rRNA introns, odd ribosomes, and small enigmatic genomes across a large radiation of phyla.</title>
        <authorList>
            <person name="Brown C.T."/>
            <person name="Hug L.A."/>
            <person name="Thomas B.C."/>
            <person name="Sharon I."/>
            <person name="Castelle C.J."/>
            <person name="Singh A."/>
            <person name="Wilkins M.J."/>
            <person name="Williams K.H."/>
            <person name="Banfield J.F."/>
        </authorList>
    </citation>
    <scope>NUCLEOTIDE SEQUENCE [LARGE SCALE GENOMIC DNA]</scope>
</reference>
<proteinExistence type="inferred from homology"/>
<keyword evidence="12" id="KW-0808">Transferase</keyword>